<protein>
    <submittedName>
        <fullName evidence="3">S-adenosyl-L-methionine-dependent methyltransferase</fullName>
    </submittedName>
</protein>
<evidence type="ECO:0000256" key="1">
    <source>
        <dbReference type="SAM" id="MobiDB-lite"/>
    </source>
</evidence>
<feature type="compositionally biased region" description="Low complexity" evidence="1">
    <location>
        <begin position="131"/>
        <end position="146"/>
    </location>
</feature>
<evidence type="ECO:0000259" key="2">
    <source>
        <dbReference type="Pfam" id="PF13649"/>
    </source>
</evidence>
<dbReference type="PANTHER" id="PTHR43591">
    <property type="entry name" value="METHYLTRANSFERASE"/>
    <property type="match status" value="1"/>
</dbReference>
<feature type="compositionally biased region" description="Low complexity" evidence="1">
    <location>
        <begin position="71"/>
        <end position="80"/>
    </location>
</feature>
<keyword evidence="3" id="KW-0489">Methyltransferase</keyword>
<feature type="region of interest" description="Disordered" evidence="1">
    <location>
        <begin position="131"/>
        <end position="157"/>
    </location>
</feature>
<accession>A0A433PGV7</accession>
<gene>
    <name evidence="3" type="ORF">BC938DRAFT_476482</name>
</gene>
<proteinExistence type="predicted"/>
<dbReference type="Pfam" id="PF13649">
    <property type="entry name" value="Methyltransf_25"/>
    <property type="match status" value="1"/>
</dbReference>
<reference evidence="3 4" key="1">
    <citation type="journal article" date="2018" name="New Phytol.">
        <title>Phylogenomics of Endogonaceae and evolution of mycorrhizas within Mucoromycota.</title>
        <authorList>
            <person name="Chang Y."/>
            <person name="Desiro A."/>
            <person name="Na H."/>
            <person name="Sandor L."/>
            <person name="Lipzen A."/>
            <person name="Clum A."/>
            <person name="Barry K."/>
            <person name="Grigoriev I.V."/>
            <person name="Martin F.M."/>
            <person name="Stajich J.E."/>
            <person name="Smith M.E."/>
            <person name="Bonito G."/>
            <person name="Spatafora J.W."/>
        </authorList>
    </citation>
    <scope>NUCLEOTIDE SEQUENCE [LARGE SCALE GENOMIC DNA]</scope>
    <source>
        <strain evidence="3 4">AD002</strain>
    </source>
</reference>
<dbReference type="CDD" id="cd02440">
    <property type="entry name" value="AdoMet_MTases"/>
    <property type="match status" value="1"/>
</dbReference>
<evidence type="ECO:0000313" key="3">
    <source>
        <dbReference type="EMBL" id="RUS16738.1"/>
    </source>
</evidence>
<feature type="domain" description="Methyltransferase" evidence="2">
    <location>
        <begin position="217"/>
        <end position="311"/>
    </location>
</feature>
<dbReference type="InterPro" id="IPR029063">
    <property type="entry name" value="SAM-dependent_MTases_sf"/>
</dbReference>
<name>A0A433PGV7_9FUNG</name>
<dbReference type="InterPro" id="IPR041698">
    <property type="entry name" value="Methyltransf_25"/>
</dbReference>
<evidence type="ECO:0000313" key="4">
    <source>
        <dbReference type="Proteomes" id="UP000274822"/>
    </source>
</evidence>
<dbReference type="GO" id="GO:0008168">
    <property type="term" value="F:methyltransferase activity"/>
    <property type="evidence" value="ECO:0007669"/>
    <property type="project" value="UniProtKB-KW"/>
</dbReference>
<organism evidence="3 4">
    <name type="scientific">Jimgerdemannia flammicorona</name>
    <dbReference type="NCBI Taxonomy" id="994334"/>
    <lineage>
        <taxon>Eukaryota</taxon>
        <taxon>Fungi</taxon>
        <taxon>Fungi incertae sedis</taxon>
        <taxon>Mucoromycota</taxon>
        <taxon>Mucoromycotina</taxon>
        <taxon>Endogonomycetes</taxon>
        <taxon>Endogonales</taxon>
        <taxon>Endogonaceae</taxon>
        <taxon>Jimgerdemannia</taxon>
    </lineage>
</organism>
<dbReference type="EMBL" id="RBNJ01023884">
    <property type="protein sequence ID" value="RUS16738.1"/>
    <property type="molecule type" value="Genomic_DNA"/>
</dbReference>
<dbReference type="Gene3D" id="3.40.50.150">
    <property type="entry name" value="Vaccinia Virus protein VP39"/>
    <property type="match status" value="1"/>
</dbReference>
<comment type="caution">
    <text evidence="3">The sequence shown here is derived from an EMBL/GenBank/DDBJ whole genome shotgun (WGS) entry which is preliminary data.</text>
</comment>
<dbReference type="PANTHER" id="PTHR43591:SF24">
    <property type="entry name" value="2-METHOXY-6-POLYPRENYL-1,4-BENZOQUINOL METHYLASE, MITOCHONDRIAL"/>
    <property type="match status" value="1"/>
</dbReference>
<feature type="compositionally biased region" description="Basic and acidic residues" evidence="1">
    <location>
        <begin position="53"/>
        <end position="62"/>
    </location>
</feature>
<dbReference type="AlphaFoldDB" id="A0A433PGV7"/>
<feature type="region of interest" description="Disordered" evidence="1">
    <location>
        <begin position="453"/>
        <end position="473"/>
    </location>
</feature>
<sequence length="497" mass="54482">MGNVVSGERPQPLPHGVTRSRPRFSIRRLHSAPDINSRQPHPTTAAGGSGAGRRKEFLEPKHTTSSMQNNTSRSGRTTTSLPAPLLASDSYPQHFYPHGDFIPPSATGASKIANGPTTPTTPNIPYHLTMTTASTSDSPTPPRSGSLPPQSGLSDNPGNWKWLGGRPFTDLPGSTYLLPTDVEELDRLRALHDVLKWAFEGNHSVPLSREDLVGAKVLDVGCGAGTWVLEMSASHPSTHFTGIDLVDLYPPESQWPENCTFVRGDLLSTGGLPFQSDTYDLVHMRLMSYGLCAERWQSVLSELRRVTKRGGWIQLSEHDAFQYRAGPATSRFVYYGASTNALQARDVDPFVARSLDTLLRHANLVSVRNTYLSIPCGSWGGRAGTLFKEDVIRTYRAMSPWMAPAMNVTREEFEAMLVAMENEHAPNRTYLNWYVACGRKPRIVGHIGTEGVEEQDMPGVEGSNWRTGRPEVEPTHVKGKSIVGGPDYWGGVAEVGL</sequence>
<dbReference type="SUPFAM" id="SSF53335">
    <property type="entry name" value="S-adenosyl-L-methionine-dependent methyltransferases"/>
    <property type="match status" value="1"/>
</dbReference>
<feature type="region of interest" description="Disordered" evidence="1">
    <location>
        <begin position="1"/>
        <end position="83"/>
    </location>
</feature>
<dbReference type="Proteomes" id="UP000274822">
    <property type="component" value="Unassembled WGS sequence"/>
</dbReference>
<feature type="compositionally biased region" description="Polar residues" evidence="1">
    <location>
        <begin position="147"/>
        <end position="157"/>
    </location>
</feature>
<dbReference type="GO" id="GO:0032259">
    <property type="term" value="P:methylation"/>
    <property type="evidence" value="ECO:0007669"/>
    <property type="project" value="UniProtKB-KW"/>
</dbReference>
<feature type="compositionally biased region" description="Basic residues" evidence="1">
    <location>
        <begin position="18"/>
        <end position="30"/>
    </location>
</feature>
<keyword evidence="4" id="KW-1185">Reference proteome</keyword>
<keyword evidence="3" id="KW-0808">Transferase</keyword>